<comment type="catalytic activity">
    <reaction evidence="8">
        <text>L-seryl-[protein] + ATP = O-phospho-L-seryl-[protein] + ADP + H(+)</text>
        <dbReference type="Rhea" id="RHEA:17989"/>
        <dbReference type="Rhea" id="RHEA-COMP:9863"/>
        <dbReference type="Rhea" id="RHEA-COMP:11604"/>
        <dbReference type="ChEBI" id="CHEBI:15378"/>
        <dbReference type="ChEBI" id="CHEBI:29999"/>
        <dbReference type="ChEBI" id="CHEBI:30616"/>
        <dbReference type="ChEBI" id="CHEBI:83421"/>
        <dbReference type="ChEBI" id="CHEBI:456216"/>
        <dbReference type="EC" id="2.7.11.1"/>
    </reaction>
</comment>
<gene>
    <name evidence="10" type="ORF">BTUL_0094g00380</name>
</gene>
<dbReference type="InterPro" id="IPR050660">
    <property type="entry name" value="NEK_Ser/Thr_kinase"/>
</dbReference>
<comment type="caution">
    <text evidence="10">The sequence shown here is derived from an EMBL/GenBank/DDBJ whole genome shotgun (WGS) entry which is preliminary data.</text>
</comment>
<evidence type="ECO:0000313" key="10">
    <source>
        <dbReference type="EMBL" id="TGO12125.1"/>
    </source>
</evidence>
<protein>
    <recommendedName>
        <fullName evidence="1">non-specific serine/threonine protein kinase</fullName>
        <ecNumber evidence="1">2.7.11.1</ecNumber>
    </recommendedName>
</protein>
<sequence length="570" mass="65391">MAAVPPQEGNASGEGAVIVDVNVDVDLDTDSSDEGGWQDVGISSLTGQSDAMAVRVIRAFRANTIRQNKWQKHNPHNLTGDNIEIDACIASGSFGLVFRAENKDTRSEGKPGIKYAVKISKLRLESEANLDYKMGSDLSPNLTRTSEASVVDQKQMKALSLTSKRGREITTFLQYIKSGHPNVMNMAGWAEFDILGNAFSLIVLEICDLGTLSDMVSEFRERDEYMPEAFIWHTFEQLFSGLAFLHGEHPDYIKKPEFAGRTETTVARDVKANNVFIQSVPPNSPPNTYPTIKLGDFGESLHLPRHGTRDFNYGNSTCDPPDTKMSAKYDVWSVGAMIYMMARRGHYPNKGCSLVNSDGKVIKFHRAKPAERALLRRARNQESRFEPINEHLTLQLETEIRWAMTLNREDRPTAVEVYLKVQQLNDARKKFMYRELPPWAPKLELQREYKPLELVKMNWMIEDAEERDFLFKYSGGLVVRRTEKERNRVRRSLAEHHAMVQRRKNEKQREVDLRTGVRDHAELDRARRSVIEQEEIGKVNNERKEYGGWLRSGHKRRRLEYHRGRAHWVD</sequence>
<dbReference type="GO" id="GO:0005524">
    <property type="term" value="F:ATP binding"/>
    <property type="evidence" value="ECO:0007669"/>
    <property type="project" value="UniProtKB-KW"/>
</dbReference>
<evidence type="ECO:0000256" key="5">
    <source>
        <dbReference type="ARBA" id="ARBA00022777"/>
    </source>
</evidence>
<evidence type="ECO:0000256" key="6">
    <source>
        <dbReference type="ARBA" id="ARBA00022840"/>
    </source>
</evidence>
<keyword evidence="6" id="KW-0067">ATP-binding</keyword>
<dbReference type="PROSITE" id="PS50011">
    <property type="entry name" value="PROTEIN_KINASE_DOM"/>
    <property type="match status" value="1"/>
</dbReference>
<evidence type="ECO:0000256" key="2">
    <source>
        <dbReference type="ARBA" id="ARBA00022527"/>
    </source>
</evidence>
<evidence type="ECO:0000256" key="8">
    <source>
        <dbReference type="ARBA" id="ARBA00048679"/>
    </source>
</evidence>
<dbReference type="GO" id="GO:0005634">
    <property type="term" value="C:nucleus"/>
    <property type="evidence" value="ECO:0007669"/>
    <property type="project" value="TreeGrafter"/>
</dbReference>
<comment type="catalytic activity">
    <reaction evidence="7">
        <text>L-threonyl-[protein] + ATP = O-phospho-L-threonyl-[protein] + ADP + H(+)</text>
        <dbReference type="Rhea" id="RHEA:46608"/>
        <dbReference type="Rhea" id="RHEA-COMP:11060"/>
        <dbReference type="Rhea" id="RHEA-COMP:11605"/>
        <dbReference type="ChEBI" id="CHEBI:15378"/>
        <dbReference type="ChEBI" id="CHEBI:30013"/>
        <dbReference type="ChEBI" id="CHEBI:30616"/>
        <dbReference type="ChEBI" id="CHEBI:61977"/>
        <dbReference type="ChEBI" id="CHEBI:456216"/>
        <dbReference type="EC" id="2.7.11.1"/>
    </reaction>
</comment>
<name>A0A4Z1EID4_9HELO</name>
<keyword evidence="11" id="KW-1185">Reference proteome</keyword>
<evidence type="ECO:0000256" key="4">
    <source>
        <dbReference type="ARBA" id="ARBA00022741"/>
    </source>
</evidence>
<dbReference type="InterPro" id="IPR011009">
    <property type="entry name" value="Kinase-like_dom_sf"/>
</dbReference>
<evidence type="ECO:0000256" key="1">
    <source>
        <dbReference type="ARBA" id="ARBA00012513"/>
    </source>
</evidence>
<dbReference type="EC" id="2.7.11.1" evidence="1"/>
<reference evidence="10 11" key="1">
    <citation type="submission" date="2017-12" db="EMBL/GenBank/DDBJ databases">
        <title>Comparative genomics of Botrytis spp.</title>
        <authorList>
            <person name="Valero-Jimenez C.A."/>
            <person name="Tapia P."/>
            <person name="Veloso J."/>
            <person name="Silva-Moreno E."/>
            <person name="Staats M."/>
            <person name="Valdes J.H."/>
            <person name="Van Kan J.A.L."/>
        </authorList>
    </citation>
    <scope>NUCLEOTIDE SEQUENCE [LARGE SCALE GENOMIC DNA]</scope>
    <source>
        <strain evidence="10 11">Bt9001</strain>
    </source>
</reference>
<organism evidence="10 11">
    <name type="scientific">Botrytis tulipae</name>
    <dbReference type="NCBI Taxonomy" id="87230"/>
    <lineage>
        <taxon>Eukaryota</taxon>
        <taxon>Fungi</taxon>
        <taxon>Dikarya</taxon>
        <taxon>Ascomycota</taxon>
        <taxon>Pezizomycotina</taxon>
        <taxon>Leotiomycetes</taxon>
        <taxon>Helotiales</taxon>
        <taxon>Sclerotiniaceae</taxon>
        <taxon>Botrytis</taxon>
    </lineage>
</organism>
<keyword evidence="4" id="KW-0547">Nucleotide-binding</keyword>
<keyword evidence="2" id="KW-0723">Serine/threonine-protein kinase</keyword>
<evidence type="ECO:0000259" key="9">
    <source>
        <dbReference type="PROSITE" id="PS50011"/>
    </source>
</evidence>
<dbReference type="Pfam" id="PF00069">
    <property type="entry name" value="Pkinase"/>
    <property type="match status" value="1"/>
</dbReference>
<dbReference type="PANTHER" id="PTHR43671:SF98">
    <property type="entry name" value="SERINE_THREONINE-PROTEIN KINASE NEK11"/>
    <property type="match status" value="1"/>
</dbReference>
<dbReference type="GO" id="GO:0004674">
    <property type="term" value="F:protein serine/threonine kinase activity"/>
    <property type="evidence" value="ECO:0007669"/>
    <property type="project" value="UniProtKB-KW"/>
</dbReference>
<dbReference type="EMBL" id="PQXH01000094">
    <property type="protein sequence ID" value="TGO12125.1"/>
    <property type="molecule type" value="Genomic_DNA"/>
</dbReference>
<feature type="domain" description="Protein kinase" evidence="9">
    <location>
        <begin position="83"/>
        <end position="432"/>
    </location>
</feature>
<evidence type="ECO:0000256" key="7">
    <source>
        <dbReference type="ARBA" id="ARBA00047899"/>
    </source>
</evidence>
<dbReference type="PANTHER" id="PTHR43671">
    <property type="entry name" value="SERINE/THREONINE-PROTEIN KINASE NEK"/>
    <property type="match status" value="1"/>
</dbReference>
<evidence type="ECO:0000256" key="3">
    <source>
        <dbReference type="ARBA" id="ARBA00022679"/>
    </source>
</evidence>
<proteinExistence type="predicted"/>
<dbReference type="AlphaFoldDB" id="A0A4Z1EID4"/>
<evidence type="ECO:0000313" key="11">
    <source>
        <dbReference type="Proteomes" id="UP000297777"/>
    </source>
</evidence>
<keyword evidence="3" id="KW-0808">Transferase</keyword>
<dbReference type="SUPFAM" id="SSF56112">
    <property type="entry name" value="Protein kinase-like (PK-like)"/>
    <property type="match status" value="1"/>
</dbReference>
<dbReference type="SMART" id="SM00220">
    <property type="entry name" value="S_TKc"/>
    <property type="match status" value="1"/>
</dbReference>
<accession>A0A4Z1EID4</accession>
<dbReference type="Gene3D" id="1.10.510.10">
    <property type="entry name" value="Transferase(Phosphotransferase) domain 1"/>
    <property type="match status" value="1"/>
</dbReference>
<dbReference type="InterPro" id="IPR000719">
    <property type="entry name" value="Prot_kinase_dom"/>
</dbReference>
<keyword evidence="5" id="KW-0418">Kinase</keyword>
<dbReference type="OrthoDB" id="310217at2759"/>
<dbReference type="Proteomes" id="UP000297777">
    <property type="component" value="Unassembled WGS sequence"/>
</dbReference>